<feature type="domain" description="OAR" evidence="9">
    <location>
        <begin position="532"/>
        <end position="545"/>
    </location>
</feature>
<feature type="region of interest" description="Disordered" evidence="7">
    <location>
        <begin position="77"/>
        <end position="199"/>
    </location>
</feature>
<protein>
    <submittedName>
        <fullName evidence="10">Uncharacterized protein</fullName>
    </submittedName>
</protein>
<name>A0AAE0YCT3_9GAST</name>
<feature type="domain" description="Homeobox" evidence="8">
    <location>
        <begin position="301"/>
        <end position="361"/>
    </location>
</feature>
<feature type="compositionally biased region" description="Polar residues" evidence="7">
    <location>
        <begin position="77"/>
        <end position="89"/>
    </location>
</feature>
<dbReference type="InterPro" id="IPR017970">
    <property type="entry name" value="Homeobox_CS"/>
</dbReference>
<dbReference type="Gene3D" id="1.10.10.60">
    <property type="entry name" value="Homeodomain-like"/>
    <property type="match status" value="1"/>
</dbReference>
<keyword evidence="11" id="KW-1185">Reference proteome</keyword>
<evidence type="ECO:0000256" key="2">
    <source>
        <dbReference type="ARBA" id="ARBA00023125"/>
    </source>
</evidence>
<dbReference type="InterPro" id="IPR001356">
    <property type="entry name" value="HD"/>
</dbReference>
<dbReference type="SUPFAM" id="SSF46689">
    <property type="entry name" value="Homeodomain-like"/>
    <property type="match status" value="1"/>
</dbReference>
<keyword evidence="4 5" id="KW-0539">Nucleus</keyword>
<dbReference type="InterPro" id="IPR009057">
    <property type="entry name" value="Homeodomain-like_sf"/>
</dbReference>
<dbReference type="Pfam" id="PF00046">
    <property type="entry name" value="Homeodomain"/>
    <property type="match status" value="1"/>
</dbReference>
<dbReference type="PROSITE" id="PS50803">
    <property type="entry name" value="OAR"/>
    <property type="match status" value="1"/>
</dbReference>
<dbReference type="CDD" id="cd00086">
    <property type="entry name" value="homeodomain"/>
    <property type="match status" value="1"/>
</dbReference>
<keyword evidence="2 5" id="KW-0238">DNA-binding</keyword>
<dbReference type="PROSITE" id="PS00027">
    <property type="entry name" value="HOMEOBOX_1"/>
    <property type="match status" value="1"/>
</dbReference>
<feature type="compositionally biased region" description="Basic and acidic residues" evidence="7">
    <location>
        <begin position="268"/>
        <end position="294"/>
    </location>
</feature>
<dbReference type="PRINTS" id="PR00031">
    <property type="entry name" value="HTHREPRESSR"/>
</dbReference>
<dbReference type="FunFam" id="1.10.10.60:FF:000291">
    <property type="entry name" value="ALX homeobox protein 1"/>
    <property type="match status" value="1"/>
</dbReference>
<comment type="subcellular location">
    <subcellularLocation>
        <location evidence="1 5 6">Nucleus</location>
    </subcellularLocation>
</comment>
<dbReference type="GO" id="GO:0000977">
    <property type="term" value="F:RNA polymerase II transcription regulatory region sequence-specific DNA binding"/>
    <property type="evidence" value="ECO:0007669"/>
    <property type="project" value="TreeGrafter"/>
</dbReference>
<dbReference type="PROSITE" id="PS50071">
    <property type="entry name" value="HOMEOBOX_2"/>
    <property type="match status" value="1"/>
</dbReference>
<evidence type="ECO:0000256" key="3">
    <source>
        <dbReference type="ARBA" id="ARBA00023155"/>
    </source>
</evidence>
<dbReference type="SMART" id="SM00389">
    <property type="entry name" value="HOX"/>
    <property type="match status" value="1"/>
</dbReference>
<accession>A0AAE0YCT3</accession>
<gene>
    <name evidence="10" type="ORF">RRG08_034353</name>
</gene>
<dbReference type="InterPro" id="IPR000047">
    <property type="entry name" value="HTH_motif"/>
</dbReference>
<feature type="compositionally biased region" description="Basic and acidic residues" evidence="7">
    <location>
        <begin position="190"/>
        <end position="199"/>
    </location>
</feature>
<evidence type="ECO:0000256" key="7">
    <source>
        <dbReference type="SAM" id="MobiDB-lite"/>
    </source>
</evidence>
<evidence type="ECO:0000313" key="11">
    <source>
        <dbReference type="Proteomes" id="UP001283361"/>
    </source>
</evidence>
<dbReference type="PANTHER" id="PTHR24329:SF543">
    <property type="entry name" value="FI01017P-RELATED"/>
    <property type="match status" value="1"/>
</dbReference>
<dbReference type="Proteomes" id="UP001283361">
    <property type="component" value="Unassembled WGS sequence"/>
</dbReference>
<dbReference type="AlphaFoldDB" id="A0AAE0YCT3"/>
<evidence type="ECO:0000256" key="6">
    <source>
        <dbReference type="RuleBase" id="RU000682"/>
    </source>
</evidence>
<dbReference type="GO" id="GO:0005634">
    <property type="term" value="C:nucleus"/>
    <property type="evidence" value="ECO:0007669"/>
    <property type="project" value="UniProtKB-SubCell"/>
</dbReference>
<sequence length="550" mass="60801">MENQFSALLSSTDIGFLDGSDVNSDLYFAPNATHMHDLPSQRSRFDSQNTGVSSVRPSVEGRSSYLINGLLLGQQMSPSTHSAHLTSSLRCHEPPGMSQHGDHRGQGQQHGLHEHHHAPVDVYNNYPSTSSGYLGPHRVSGMGSRSDGADECPGDEYDRSADCGGGRDDSCGDDGDSAGQENDFGNSSKHGKDLSNRDRIDVISRSTGKEHDLPFREEGYGSQLFMDYYYPKQELLRRQRSPPQPTSQSMAAGSLSPPRTALMYSSSRRGDTTGNIRERESLGCQDKLETDAKLNETPPRRKQRRYRTTFNSSQLDELERAFQRTHYPDVFFREELALKIGLTEARVQVWFQNRRAKWRKQQREDHKGVPSHETAYHVLPASQGKMPNQLSASVSQPSNKIPAFSSMGVPGFYFHGNLNVDWPPSLNKAMSQPSLASLFSSKSDNRFHEDIGSNDICTSLSRDAGHLRNADPQVLNPQNLQHGCHANLTPTVGGINNTSSTNIDSGGHILPQQVSQCPLAPDTICSDDPRANSIVALRLKAQEHHQAIKT</sequence>
<dbReference type="InterPro" id="IPR050649">
    <property type="entry name" value="Paired_Homeobox_TFs"/>
</dbReference>
<dbReference type="Pfam" id="PF03826">
    <property type="entry name" value="OAR"/>
    <property type="match status" value="1"/>
</dbReference>
<evidence type="ECO:0000256" key="5">
    <source>
        <dbReference type="PROSITE-ProRule" id="PRU00108"/>
    </source>
</evidence>
<dbReference type="InterPro" id="IPR003654">
    <property type="entry name" value="OAR_dom"/>
</dbReference>
<dbReference type="GO" id="GO:0000981">
    <property type="term" value="F:DNA-binding transcription factor activity, RNA polymerase II-specific"/>
    <property type="evidence" value="ECO:0007669"/>
    <property type="project" value="InterPro"/>
</dbReference>
<evidence type="ECO:0000259" key="8">
    <source>
        <dbReference type="PROSITE" id="PS50071"/>
    </source>
</evidence>
<dbReference type="PANTHER" id="PTHR24329">
    <property type="entry name" value="HOMEOBOX PROTEIN ARISTALESS"/>
    <property type="match status" value="1"/>
</dbReference>
<evidence type="ECO:0000256" key="4">
    <source>
        <dbReference type="ARBA" id="ARBA00023242"/>
    </source>
</evidence>
<reference evidence="10" key="1">
    <citation type="journal article" date="2023" name="G3 (Bethesda)">
        <title>A reference genome for the long-term kleptoplast-retaining sea slug Elysia crispata morphotype clarki.</title>
        <authorList>
            <person name="Eastman K.E."/>
            <person name="Pendleton A.L."/>
            <person name="Shaikh M.A."/>
            <person name="Suttiyut T."/>
            <person name="Ogas R."/>
            <person name="Tomko P."/>
            <person name="Gavelis G."/>
            <person name="Widhalm J.R."/>
            <person name="Wisecaver J.H."/>
        </authorList>
    </citation>
    <scope>NUCLEOTIDE SEQUENCE</scope>
    <source>
        <strain evidence="10">ECLA1</strain>
    </source>
</reference>
<feature type="DNA-binding region" description="Homeobox" evidence="5">
    <location>
        <begin position="303"/>
        <end position="362"/>
    </location>
</feature>
<comment type="caution">
    <text evidence="10">The sequence shown here is derived from an EMBL/GenBank/DDBJ whole genome shotgun (WGS) entry which is preliminary data.</text>
</comment>
<keyword evidence="3 5" id="KW-0371">Homeobox</keyword>
<evidence type="ECO:0000256" key="1">
    <source>
        <dbReference type="ARBA" id="ARBA00004123"/>
    </source>
</evidence>
<evidence type="ECO:0000313" key="10">
    <source>
        <dbReference type="EMBL" id="KAK3741308.1"/>
    </source>
</evidence>
<feature type="compositionally biased region" description="Basic and acidic residues" evidence="7">
    <location>
        <begin position="156"/>
        <end position="170"/>
    </location>
</feature>
<organism evidence="10 11">
    <name type="scientific">Elysia crispata</name>
    <name type="common">lettuce slug</name>
    <dbReference type="NCBI Taxonomy" id="231223"/>
    <lineage>
        <taxon>Eukaryota</taxon>
        <taxon>Metazoa</taxon>
        <taxon>Spiralia</taxon>
        <taxon>Lophotrochozoa</taxon>
        <taxon>Mollusca</taxon>
        <taxon>Gastropoda</taxon>
        <taxon>Heterobranchia</taxon>
        <taxon>Euthyneura</taxon>
        <taxon>Panpulmonata</taxon>
        <taxon>Sacoglossa</taxon>
        <taxon>Placobranchoidea</taxon>
        <taxon>Plakobranchidae</taxon>
        <taxon>Elysia</taxon>
    </lineage>
</organism>
<dbReference type="EMBL" id="JAWDGP010006429">
    <property type="protein sequence ID" value="KAK3741308.1"/>
    <property type="molecule type" value="Genomic_DNA"/>
</dbReference>
<proteinExistence type="predicted"/>
<evidence type="ECO:0000259" key="9">
    <source>
        <dbReference type="PROSITE" id="PS50803"/>
    </source>
</evidence>
<feature type="region of interest" description="Disordered" evidence="7">
    <location>
        <begin position="237"/>
        <end position="308"/>
    </location>
</feature>